<evidence type="ECO:0000313" key="3">
    <source>
        <dbReference type="Proteomes" id="UP001244341"/>
    </source>
</evidence>
<feature type="signal peptide" evidence="1">
    <location>
        <begin position="1"/>
        <end position="26"/>
    </location>
</feature>
<dbReference type="InterPro" id="IPR010451">
    <property type="entry name" value="Acetoacetate_decarboxylase"/>
</dbReference>
<dbReference type="Proteomes" id="UP001244341">
    <property type="component" value="Chromosome 8b"/>
</dbReference>
<protein>
    <recommendedName>
        <fullName evidence="4">Pherophorin domain-containing protein</fullName>
    </recommendedName>
</protein>
<dbReference type="EMBL" id="CP126215">
    <property type="protein sequence ID" value="WIA17345.1"/>
    <property type="molecule type" value="Genomic_DNA"/>
</dbReference>
<evidence type="ECO:0000256" key="1">
    <source>
        <dbReference type="SAM" id="SignalP"/>
    </source>
</evidence>
<keyword evidence="1" id="KW-0732">Signal</keyword>
<dbReference type="SUPFAM" id="SSF160104">
    <property type="entry name" value="Acetoacetate decarboxylase-like"/>
    <property type="match status" value="1"/>
</dbReference>
<organism evidence="2 3">
    <name type="scientific">Tetradesmus obliquus</name>
    <name type="common">Green alga</name>
    <name type="synonym">Acutodesmus obliquus</name>
    <dbReference type="NCBI Taxonomy" id="3088"/>
    <lineage>
        <taxon>Eukaryota</taxon>
        <taxon>Viridiplantae</taxon>
        <taxon>Chlorophyta</taxon>
        <taxon>core chlorophytes</taxon>
        <taxon>Chlorophyceae</taxon>
        <taxon>CS clade</taxon>
        <taxon>Sphaeropleales</taxon>
        <taxon>Scenedesmaceae</taxon>
        <taxon>Tetradesmus</taxon>
    </lineage>
</organism>
<dbReference type="PANTHER" id="PTHR40518">
    <property type="entry name" value="ACETOACETATE DECARBOXYLASE"/>
    <property type="match status" value="1"/>
</dbReference>
<dbReference type="InterPro" id="IPR023375">
    <property type="entry name" value="ADC_dom_sf"/>
</dbReference>
<dbReference type="PANTHER" id="PTHR40518:SF1">
    <property type="entry name" value="ACETOACETATE DECARBOXYLASE"/>
    <property type="match status" value="1"/>
</dbReference>
<sequence length="286" mass="31190">MSRVTRFLRQGALWLILLLASRDTYAADVNGNSTLNTAPPPWNTTYARVYVFQVSALPSPPAPNKLYSGLPAWQFTKGPGYLMLLKYKSSPVGPYNELAYIPGKYKAGKCSTPLFSVQRIWVDSEASVQGGRSNWGLPKELAKFNWRRFVNGTEVVSVRAAADQSLLLHGVFDPVTSGIPPETLAWVLKQELSTVPSMQWPLDKPATPTTKPLSFQLTYNPKALGFAGIPYANAARKILRLRVNFEAFTGNKTLNFAALPAGQPVGLALGGGTTGYFPTAETLACY</sequence>
<gene>
    <name evidence="2" type="ORF">OEZ85_014208</name>
</gene>
<feature type="chain" id="PRO_5046134001" description="Pherophorin domain-containing protein" evidence="1">
    <location>
        <begin position="27"/>
        <end position="286"/>
    </location>
</feature>
<proteinExistence type="predicted"/>
<evidence type="ECO:0008006" key="4">
    <source>
        <dbReference type="Google" id="ProtNLM"/>
    </source>
</evidence>
<dbReference type="Gene3D" id="2.40.400.10">
    <property type="entry name" value="Acetoacetate decarboxylase-like"/>
    <property type="match status" value="1"/>
</dbReference>
<reference evidence="2 3" key="1">
    <citation type="submission" date="2023-05" db="EMBL/GenBank/DDBJ databases">
        <title>A 100% complete, gapless, phased diploid assembly of the Scenedesmus obliquus UTEX 3031 genome.</title>
        <authorList>
            <person name="Biondi T.C."/>
            <person name="Hanschen E.R."/>
            <person name="Kwon T."/>
            <person name="Eng W."/>
            <person name="Kruse C.P.S."/>
            <person name="Koehler S.I."/>
            <person name="Kunde Y."/>
            <person name="Gleasner C.D."/>
            <person name="You Mak K.T."/>
            <person name="Polle J."/>
            <person name="Hovde B.T."/>
            <person name="Starkenburg S.R."/>
        </authorList>
    </citation>
    <scope>NUCLEOTIDE SEQUENCE [LARGE SCALE GENOMIC DNA]</scope>
    <source>
        <strain evidence="2 3">DOE0152z</strain>
    </source>
</reference>
<evidence type="ECO:0000313" key="2">
    <source>
        <dbReference type="EMBL" id="WIA17345.1"/>
    </source>
</evidence>
<dbReference type="Pfam" id="PF06314">
    <property type="entry name" value="ADC"/>
    <property type="match status" value="1"/>
</dbReference>
<accession>A0ABY8U803</accession>
<name>A0ABY8U803_TETOB</name>
<keyword evidence="3" id="KW-1185">Reference proteome</keyword>